<dbReference type="RefSeq" id="WP_068209259.1">
    <property type="nucleotide sequence ID" value="NZ_CP047186.1"/>
</dbReference>
<reference evidence="1 3" key="1">
    <citation type="submission" date="2015-08" db="EMBL/GenBank/DDBJ databases">
        <title>Draft Genome Sequence of Rathayibacter sp. Strain VKM Ac-2596 Isolated from Leaf Gall Induced by Plant-Parasitic Nematodes.</title>
        <authorList>
            <person name="Vasilenko O.V."/>
            <person name="Starodumova I.P."/>
            <person name="Tarlachkov S.V."/>
            <person name="Dorofeeva L.V."/>
            <person name="Evtushenko L.I."/>
        </authorList>
    </citation>
    <scope>NUCLEOTIDE SEQUENCE [LARGE SCALE GENOMIC DNA]</scope>
    <source>
        <strain evidence="1 3">VKM Ac-2596</strain>
    </source>
</reference>
<reference evidence="2" key="2">
    <citation type="submission" date="2019-12" db="EMBL/GenBank/DDBJ databases">
        <title>Complete and Draft Genome Sequences of New Strains and Members of Some Known Species of the Genus Rathayibacter isolated from Plants.</title>
        <authorList>
            <person name="Tarlachkov S.V."/>
            <person name="Starodumova I.P."/>
            <person name="Dorofeeva L.V."/>
            <person name="Prisyazhnaya N.V."/>
            <person name="Leyn S.A."/>
            <person name="Zlamal J.E."/>
            <person name="Elane M.L."/>
            <person name="Osterman A.L."/>
            <person name="Nadler S.A."/>
            <person name="Subbotin S.A."/>
            <person name="Evtushenko L.I."/>
        </authorList>
    </citation>
    <scope>NUCLEOTIDE SEQUENCE</scope>
    <source>
        <strain evidence="2">VKM Ac-2761</strain>
    </source>
</reference>
<proteinExistence type="predicted"/>
<organism evidence="1 3">
    <name type="scientific">Rathayibacter tanaceti</name>
    <dbReference type="NCBI Taxonomy" id="1671680"/>
    <lineage>
        <taxon>Bacteria</taxon>
        <taxon>Bacillati</taxon>
        <taxon>Actinomycetota</taxon>
        <taxon>Actinomycetes</taxon>
        <taxon>Micrococcales</taxon>
        <taxon>Microbacteriaceae</taxon>
        <taxon>Rathayibacter</taxon>
    </lineage>
</organism>
<evidence type="ECO:0000313" key="1">
    <source>
        <dbReference type="EMBL" id="KZX21827.1"/>
    </source>
</evidence>
<evidence type="ECO:0000313" key="2">
    <source>
        <dbReference type="EMBL" id="QHC56734.1"/>
    </source>
</evidence>
<keyword evidence="3" id="KW-1185">Reference proteome</keyword>
<gene>
    <name evidence="1" type="ORF">ACH61_01039</name>
    <name evidence="2" type="ORF">GSU10_14595</name>
</gene>
<dbReference type="KEGG" id="rte:GSU10_14595"/>
<accession>A0A166D5X8</accession>
<evidence type="ECO:0000313" key="4">
    <source>
        <dbReference type="Proteomes" id="UP000465031"/>
    </source>
</evidence>
<evidence type="ECO:0000313" key="3">
    <source>
        <dbReference type="Proteomes" id="UP000076717"/>
    </source>
</evidence>
<reference evidence="4" key="3">
    <citation type="submission" date="2019-12" db="EMBL/GenBank/DDBJ databases">
        <title>Complete and draft genome sequences of new strains and members of some known species of the genus Rathayibacter isolated from plants.</title>
        <authorList>
            <person name="Tarlachkov S.V."/>
            <person name="Starodumova I.P."/>
            <person name="Dorofeeva L.V."/>
            <person name="Prisyazhnaya N.V."/>
            <person name="Leyn S."/>
            <person name="Zlamal J."/>
            <person name="Elan M."/>
            <person name="Osterman A.L."/>
            <person name="Nadler S."/>
            <person name="Subbotin S.A."/>
            <person name="Evtushenko L.I."/>
        </authorList>
    </citation>
    <scope>NUCLEOTIDE SEQUENCE [LARGE SCALE GENOMIC DNA]</scope>
    <source>
        <strain evidence="4">VKM Ac-2761</strain>
    </source>
</reference>
<dbReference type="AlphaFoldDB" id="A0A166D5X8"/>
<dbReference type="Proteomes" id="UP000465031">
    <property type="component" value="Chromosome"/>
</dbReference>
<name>A0A166D5X8_9MICO</name>
<dbReference type="OrthoDB" id="5124843at2"/>
<dbReference type="Proteomes" id="UP000076717">
    <property type="component" value="Unassembled WGS sequence"/>
</dbReference>
<dbReference type="EMBL" id="LIIN01000024">
    <property type="protein sequence ID" value="KZX21827.1"/>
    <property type="molecule type" value="Genomic_DNA"/>
</dbReference>
<dbReference type="EMBL" id="CP047186">
    <property type="protein sequence ID" value="QHC56734.1"/>
    <property type="molecule type" value="Genomic_DNA"/>
</dbReference>
<protein>
    <submittedName>
        <fullName evidence="1">Uncharacterized protein</fullName>
    </submittedName>
</protein>
<dbReference type="PATRIC" id="fig|1671680.3.peg.1089"/>
<sequence length="121" mass="12068">MTRHAGLPSAPPGATGATDVVDFVQLAGSVDGAGFECSSTVGGVSGGLCLTEDALVLRGGGASTRVGTRDIRSWQATPTGATFSLAVEARARHTVVLLAQFQAATVQAMTRAAGPASSPVR</sequence>